<name>A0ABR3N8Q7_9TELE</name>
<sequence>MPLILVPFIKGIGCLYLDLFGPVTESGEACSILHFNTSIHADLISQELERTRGWLFQSHAQPWDDFLGPLQTPSLPLIGSGRAIALQLDEHRH</sequence>
<dbReference type="Proteomes" id="UP001558613">
    <property type="component" value="Unassembled WGS sequence"/>
</dbReference>
<comment type="caution">
    <text evidence="1">The sequence shown here is derived from an EMBL/GenBank/DDBJ whole genome shotgun (WGS) entry which is preliminary data.</text>
</comment>
<protein>
    <submittedName>
        <fullName evidence="1">Uncharacterized protein</fullName>
    </submittedName>
</protein>
<accession>A0ABR3N8Q7</accession>
<dbReference type="EMBL" id="JAYMGO010000006">
    <property type="protein sequence ID" value="KAL1273328.1"/>
    <property type="molecule type" value="Genomic_DNA"/>
</dbReference>
<gene>
    <name evidence="1" type="ORF">QQF64_029190</name>
</gene>
<organism evidence="1 2">
    <name type="scientific">Cirrhinus molitorella</name>
    <name type="common">mud carp</name>
    <dbReference type="NCBI Taxonomy" id="172907"/>
    <lineage>
        <taxon>Eukaryota</taxon>
        <taxon>Metazoa</taxon>
        <taxon>Chordata</taxon>
        <taxon>Craniata</taxon>
        <taxon>Vertebrata</taxon>
        <taxon>Euteleostomi</taxon>
        <taxon>Actinopterygii</taxon>
        <taxon>Neopterygii</taxon>
        <taxon>Teleostei</taxon>
        <taxon>Ostariophysi</taxon>
        <taxon>Cypriniformes</taxon>
        <taxon>Cyprinidae</taxon>
        <taxon>Labeoninae</taxon>
        <taxon>Labeonini</taxon>
        <taxon>Cirrhinus</taxon>
    </lineage>
</organism>
<reference evidence="1 2" key="1">
    <citation type="submission" date="2023-09" db="EMBL/GenBank/DDBJ databases">
        <authorList>
            <person name="Wang M."/>
        </authorList>
    </citation>
    <scope>NUCLEOTIDE SEQUENCE [LARGE SCALE GENOMIC DNA]</scope>
    <source>
        <strain evidence="1">GT-2023</strain>
        <tissue evidence="1">Liver</tissue>
    </source>
</reference>
<keyword evidence="2" id="KW-1185">Reference proteome</keyword>
<evidence type="ECO:0000313" key="1">
    <source>
        <dbReference type="EMBL" id="KAL1273328.1"/>
    </source>
</evidence>
<evidence type="ECO:0000313" key="2">
    <source>
        <dbReference type="Proteomes" id="UP001558613"/>
    </source>
</evidence>
<proteinExistence type="predicted"/>